<protein>
    <submittedName>
        <fullName evidence="2">Uncharacterized protein</fullName>
    </submittedName>
</protein>
<feature type="region of interest" description="Disordered" evidence="1">
    <location>
        <begin position="70"/>
        <end position="92"/>
    </location>
</feature>
<sequence length="92" mass="10486">MRRAIDYLLSYPAWRQDGHDDERLVDREVLTELAEQLAFDLFDGRLADHQSTLVRCGSSLGRHVSTVVGARPKGTSWSTDRRTPTRTAQRTD</sequence>
<gene>
    <name evidence="2" type="ORF">ACFYV7_30530</name>
</gene>
<comment type="caution">
    <text evidence="2">The sequence shown here is derived from an EMBL/GenBank/DDBJ whole genome shotgun (WGS) entry which is preliminary data.</text>
</comment>
<feature type="compositionally biased region" description="Basic and acidic residues" evidence="1">
    <location>
        <begin position="79"/>
        <end position="92"/>
    </location>
</feature>
<name>A0ABW6R158_9NOCA</name>
<accession>A0ABW6R158</accession>
<proteinExistence type="predicted"/>
<dbReference type="EMBL" id="JBIAPI010000009">
    <property type="protein sequence ID" value="MFF3227169.1"/>
    <property type="molecule type" value="Genomic_DNA"/>
</dbReference>
<dbReference type="Proteomes" id="UP001601948">
    <property type="component" value="Unassembled WGS sequence"/>
</dbReference>
<organism evidence="2 3">
    <name type="scientific">Nocardia suismassiliense</name>
    <dbReference type="NCBI Taxonomy" id="2077092"/>
    <lineage>
        <taxon>Bacteria</taxon>
        <taxon>Bacillati</taxon>
        <taxon>Actinomycetota</taxon>
        <taxon>Actinomycetes</taxon>
        <taxon>Mycobacteriales</taxon>
        <taxon>Nocardiaceae</taxon>
        <taxon>Nocardia</taxon>
    </lineage>
</organism>
<reference evidence="2 3" key="1">
    <citation type="submission" date="2024-10" db="EMBL/GenBank/DDBJ databases">
        <title>The Natural Products Discovery Center: Release of the First 8490 Sequenced Strains for Exploring Actinobacteria Biosynthetic Diversity.</title>
        <authorList>
            <person name="Kalkreuter E."/>
            <person name="Kautsar S.A."/>
            <person name="Yang D."/>
            <person name="Bader C.D."/>
            <person name="Teijaro C.N."/>
            <person name="Fluegel L."/>
            <person name="Davis C.M."/>
            <person name="Simpson J.R."/>
            <person name="Lauterbach L."/>
            <person name="Steele A.D."/>
            <person name="Gui C."/>
            <person name="Meng S."/>
            <person name="Li G."/>
            <person name="Viehrig K."/>
            <person name="Ye F."/>
            <person name="Su P."/>
            <person name="Kiefer A.F."/>
            <person name="Nichols A."/>
            <person name="Cepeda A.J."/>
            <person name="Yan W."/>
            <person name="Fan B."/>
            <person name="Jiang Y."/>
            <person name="Adhikari A."/>
            <person name="Zheng C.-J."/>
            <person name="Schuster L."/>
            <person name="Cowan T.M."/>
            <person name="Smanski M.J."/>
            <person name="Chevrette M.G."/>
            <person name="De Carvalho L.P.S."/>
            <person name="Shen B."/>
        </authorList>
    </citation>
    <scope>NUCLEOTIDE SEQUENCE [LARGE SCALE GENOMIC DNA]</scope>
    <source>
        <strain evidence="2 3">NPDC003040</strain>
    </source>
</reference>
<keyword evidence="3" id="KW-1185">Reference proteome</keyword>
<evidence type="ECO:0000313" key="2">
    <source>
        <dbReference type="EMBL" id="MFF3227169.1"/>
    </source>
</evidence>
<evidence type="ECO:0000313" key="3">
    <source>
        <dbReference type="Proteomes" id="UP001601948"/>
    </source>
</evidence>
<evidence type="ECO:0000256" key="1">
    <source>
        <dbReference type="SAM" id="MobiDB-lite"/>
    </source>
</evidence>
<dbReference type="RefSeq" id="WP_387723014.1">
    <property type="nucleotide sequence ID" value="NZ_JBIAPI010000009.1"/>
</dbReference>